<proteinExistence type="predicted"/>
<feature type="compositionally biased region" description="Basic and acidic residues" evidence="1">
    <location>
        <begin position="19"/>
        <end position="32"/>
    </location>
</feature>
<evidence type="ECO:0000313" key="4">
    <source>
        <dbReference type="Proteomes" id="UP000094444"/>
    </source>
</evidence>
<evidence type="ECO:0000259" key="2">
    <source>
        <dbReference type="Pfam" id="PF06985"/>
    </source>
</evidence>
<feature type="region of interest" description="Disordered" evidence="1">
    <location>
        <begin position="12"/>
        <end position="32"/>
    </location>
</feature>
<dbReference type="OrthoDB" id="5214623at2759"/>
<dbReference type="PANTHER" id="PTHR24148">
    <property type="entry name" value="ANKYRIN REPEAT DOMAIN-CONTAINING PROTEIN 39 HOMOLOG-RELATED"/>
    <property type="match status" value="1"/>
</dbReference>
<comment type="caution">
    <text evidence="3">The sequence shown here is derived from an EMBL/GenBank/DDBJ whole genome shotgun (WGS) entry which is preliminary data.</text>
</comment>
<dbReference type="PANTHER" id="PTHR24148:SF64">
    <property type="entry name" value="HETEROKARYON INCOMPATIBILITY DOMAIN-CONTAINING PROTEIN"/>
    <property type="match status" value="1"/>
</dbReference>
<dbReference type="InterPro" id="IPR010730">
    <property type="entry name" value="HET"/>
</dbReference>
<sequence>MTDLVRRAVSRLAHKSGSRRQEDDSKAQADENSWKTRRFQYQPLDQTCQQMRLLRLLPKVSDAAPDIIACEIQAFDFAQAPPFSALSYAWGIAATHTGSIRIDDAALVVSLVLLDALRHLRRYFNHPTSPPAAPDWIWIDAVCVNQEDDSEKSNQVALMAFIYEQARNVISWLGSGDPDITSAFRFITEMVQAGRNSTRSRAQVEMQVTSEPVTNASDGAWEDSNYSTDTIVDPRLIHLFSLSNDIPKLFGIAYWQRLWIVQELVRTRPVDNIIMYGNDTMLFSDIQIFRDLWLKFLKQLQLLPQWEASLARTAGWEDIAASWAVYIRTMEDTLVVWSYYDFLRSVTTSGDNLFYIILSAAYRSVDPRDKVFGFLGLASPTAREQVRIDYSEPAEIIYKNWFTEVLLDWGSLDPLYFAGLNSRTHFDPMEGLPSWVPDLRWYIRESPVWDATLGRTFERVEKGLRYQFSASGTPSRFEFEGHGLRFSGILAGQTASVSPVEHDDINLTGIQEALGAVPGNEDLPMLSVLRLVFWALMCGVDRFNAAEAARRLESVEQRGVIRPETSMSVGSEQFQLARSMPLMQAVAKLTLQRSGSTLATDDSVLKALCTESRRLGTDTVADAILMLAFIRLYLSSVTAQDISTLASQLGLGPNCDMSNIMRFFLRGFCAAARDKDAASGDVDVERLLNSEAIPGMQQTLARYLETYEHTLFVMNNGMLGNGPRAMGRGDQIIIFEDVQMPFVIRPLSTGHEYELVGSCYVQGISDGELAAAARRGEVEPVEIVLR</sequence>
<dbReference type="AlphaFoldDB" id="A0A2P5HFY5"/>
<dbReference type="EMBL" id="MAVT02002591">
    <property type="protein sequence ID" value="POS69162.1"/>
    <property type="molecule type" value="Genomic_DNA"/>
</dbReference>
<name>A0A2P5HFY5_DIAHE</name>
<evidence type="ECO:0000256" key="1">
    <source>
        <dbReference type="SAM" id="MobiDB-lite"/>
    </source>
</evidence>
<accession>A0A2P5HFY5</accession>
<dbReference type="Pfam" id="PF26639">
    <property type="entry name" value="Het-6_barrel"/>
    <property type="match status" value="1"/>
</dbReference>
<evidence type="ECO:0000313" key="3">
    <source>
        <dbReference type="EMBL" id="POS69162.1"/>
    </source>
</evidence>
<dbReference type="Pfam" id="PF06985">
    <property type="entry name" value="HET"/>
    <property type="match status" value="1"/>
</dbReference>
<gene>
    <name evidence="3" type="ORF">DHEL01_v212445</name>
</gene>
<dbReference type="Proteomes" id="UP000094444">
    <property type="component" value="Unassembled WGS sequence"/>
</dbReference>
<dbReference type="InterPro" id="IPR052895">
    <property type="entry name" value="HetReg/Transcr_Mod"/>
</dbReference>
<reference evidence="3" key="1">
    <citation type="submission" date="2017-09" db="EMBL/GenBank/DDBJ databases">
        <title>Polyketide synthases of a Diaporthe helianthi virulent isolate.</title>
        <authorList>
            <person name="Baroncelli R."/>
        </authorList>
    </citation>
    <scope>NUCLEOTIDE SEQUENCE [LARGE SCALE GENOMIC DNA]</scope>
    <source>
        <strain evidence="3">7/96</strain>
    </source>
</reference>
<dbReference type="InParanoid" id="A0A2P5HFY5"/>
<feature type="domain" description="Heterokaryon incompatibility" evidence="2">
    <location>
        <begin position="83"/>
        <end position="263"/>
    </location>
</feature>
<organism evidence="3 4">
    <name type="scientific">Diaporthe helianthi</name>
    <dbReference type="NCBI Taxonomy" id="158607"/>
    <lineage>
        <taxon>Eukaryota</taxon>
        <taxon>Fungi</taxon>
        <taxon>Dikarya</taxon>
        <taxon>Ascomycota</taxon>
        <taxon>Pezizomycotina</taxon>
        <taxon>Sordariomycetes</taxon>
        <taxon>Sordariomycetidae</taxon>
        <taxon>Diaporthales</taxon>
        <taxon>Diaporthaceae</taxon>
        <taxon>Diaporthe</taxon>
    </lineage>
</organism>
<protein>
    <recommendedName>
        <fullName evidence="2">Heterokaryon incompatibility domain-containing protein</fullName>
    </recommendedName>
</protein>
<keyword evidence="4" id="KW-1185">Reference proteome</keyword>